<evidence type="ECO:0000256" key="1">
    <source>
        <dbReference type="ARBA" id="ARBA00004687"/>
    </source>
</evidence>
<feature type="domain" description="PIGA GPI anchor biosynthesis" evidence="9">
    <location>
        <begin position="69"/>
        <end position="158"/>
    </location>
</feature>
<evidence type="ECO:0000256" key="6">
    <source>
        <dbReference type="ARBA" id="ARBA00032160"/>
    </source>
</evidence>
<evidence type="ECO:0000313" key="11">
    <source>
        <dbReference type="Proteomes" id="UP001165080"/>
    </source>
</evidence>
<protein>
    <recommendedName>
        <fullName evidence="2">phosphatidylinositol N-acetylglucosaminyltransferase</fullName>
        <ecNumber evidence="2">2.4.1.198</ecNumber>
    </recommendedName>
    <alternativeName>
        <fullName evidence="6">GlcNAc-PI synthesis protein</fullName>
    </alternativeName>
</protein>
<dbReference type="InterPro" id="IPR013234">
    <property type="entry name" value="PIGA_GPI_anchor_biosynthesis"/>
</dbReference>
<organism evidence="10 11">
    <name type="scientific">Pleodorina starrii</name>
    <dbReference type="NCBI Taxonomy" id="330485"/>
    <lineage>
        <taxon>Eukaryota</taxon>
        <taxon>Viridiplantae</taxon>
        <taxon>Chlorophyta</taxon>
        <taxon>core chlorophytes</taxon>
        <taxon>Chlorophyceae</taxon>
        <taxon>CS clade</taxon>
        <taxon>Chlamydomonadales</taxon>
        <taxon>Volvocaceae</taxon>
        <taxon>Pleodorina</taxon>
    </lineage>
</organism>
<dbReference type="EMBL" id="BRXU01000015">
    <property type="protein sequence ID" value="GLC56388.1"/>
    <property type="molecule type" value="Genomic_DNA"/>
</dbReference>
<name>A0A9W6BQV2_9CHLO</name>
<evidence type="ECO:0000256" key="4">
    <source>
        <dbReference type="ARBA" id="ARBA00022676"/>
    </source>
</evidence>
<gene>
    <name evidence="10" type="primary">PLEST003769</name>
    <name evidence="10" type="ORF">PLESTB_001099500</name>
</gene>
<dbReference type="FunFam" id="3.40.50.2000:FF:000026">
    <property type="entry name" value="Phosphatidylinositol N-acetylglucosaminyltransferase subunit A"/>
    <property type="match status" value="1"/>
</dbReference>
<dbReference type="CDD" id="cd03796">
    <property type="entry name" value="GT4_PIG-A-like"/>
    <property type="match status" value="1"/>
</dbReference>
<evidence type="ECO:0000313" key="10">
    <source>
        <dbReference type="EMBL" id="GLC56388.1"/>
    </source>
</evidence>
<dbReference type="Gene3D" id="3.40.50.2000">
    <property type="entry name" value="Glycogen Phosphorylase B"/>
    <property type="match status" value="2"/>
</dbReference>
<comment type="pathway">
    <text evidence="1">Glycolipid biosynthesis; glycosylphosphatidylinositol-anchor biosynthesis.</text>
</comment>
<dbReference type="InterPro" id="IPR001296">
    <property type="entry name" value="Glyco_trans_1"/>
</dbReference>
<dbReference type="GO" id="GO:0006506">
    <property type="term" value="P:GPI anchor biosynthetic process"/>
    <property type="evidence" value="ECO:0007669"/>
    <property type="project" value="UniProtKB-KW"/>
</dbReference>
<dbReference type="InterPro" id="IPR039507">
    <property type="entry name" value="PIG-A/GPI3"/>
</dbReference>
<reference evidence="10 11" key="1">
    <citation type="journal article" date="2023" name="Commun. Biol.">
        <title>Reorganization of the ancestral sex-determining regions during the evolution of trioecy in Pleodorina starrii.</title>
        <authorList>
            <person name="Takahashi K."/>
            <person name="Suzuki S."/>
            <person name="Kawai-Toyooka H."/>
            <person name="Yamamoto K."/>
            <person name="Hamaji T."/>
            <person name="Ootsuki R."/>
            <person name="Yamaguchi H."/>
            <person name="Kawachi M."/>
            <person name="Higashiyama T."/>
            <person name="Nozaki H."/>
        </authorList>
    </citation>
    <scope>NUCLEOTIDE SEQUENCE [LARGE SCALE GENOMIC DNA]</scope>
    <source>
        <strain evidence="10 11">NIES-4479</strain>
    </source>
</reference>
<dbReference type="GO" id="GO:0000506">
    <property type="term" value="C:glycosylphosphatidylinositol-N-acetylglucosaminyltransferase (GPI-GnT) complex"/>
    <property type="evidence" value="ECO:0007669"/>
    <property type="project" value="InterPro"/>
</dbReference>
<keyword evidence="4" id="KW-0328">Glycosyltransferase</keyword>
<dbReference type="GO" id="GO:0017176">
    <property type="term" value="F:phosphatidylinositol N-acetylglucosaminyltransferase activity"/>
    <property type="evidence" value="ECO:0007669"/>
    <property type="project" value="UniProtKB-EC"/>
</dbReference>
<keyword evidence="3" id="KW-0337">GPI-anchor biosynthesis</keyword>
<dbReference type="EC" id="2.4.1.198" evidence="2"/>
<keyword evidence="5" id="KW-0808">Transferase</keyword>
<dbReference type="Pfam" id="PF00534">
    <property type="entry name" value="Glycos_transf_1"/>
    <property type="match status" value="1"/>
</dbReference>
<dbReference type="PANTHER" id="PTHR45871">
    <property type="entry name" value="N-ACETYLGLUCOSAMINYL-PHOSPHATIDYLINOSITOL BIOSYNTHETIC PROTEIN"/>
    <property type="match status" value="1"/>
</dbReference>
<proteinExistence type="predicted"/>
<feature type="compositionally biased region" description="Basic residues" evidence="7">
    <location>
        <begin position="675"/>
        <end position="685"/>
    </location>
</feature>
<feature type="domain" description="Glycosyl transferase family 1" evidence="8">
    <location>
        <begin position="226"/>
        <end position="367"/>
    </location>
</feature>
<dbReference type="Proteomes" id="UP001165080">
    <property type="component" value="Unassembled WGS sequence"/>
</dbReference>
<evidence type="ECO:0000256" key="3">
    <source>
        <dbReference type="ARBA" id="ARBA00022502"/>
    </source>
</evidence>
<feature type="compositionally biased region" description="Basic and acidic residues" evidence="7">
    <location>
        <begin position="484"/>
        <end position="499"/>
    </location>
</feature>
<evidence type="ECO:0000259" key="8">
    <source>
        <dbReference type="Pfam" id="PF00534"/>
    </source>
</evidence>
<feature type="compositionally biased region" description="Low complexity" evidence="7">
    <location>
        <begin position="636"/>
        <end position="657"/>
    </location>
</feature>
<sequence length="694" mass="72123">MLTETPVKSGEERTNWLRSMEGMHGLKGQHRVVMVSDFFYPNFGGVENHIYQLSQCLINLGLKVVVVTHAYGNCTGIRYLTNGLKVYYLPRLPFYQQATFPTLLGWARLLRVICVREGATLLHGHQAFSTMALEACINARSLGLKVVFTDHSLFGFADPGSILLNKVLKAVLSDVHAVICVSHTSKENTVLRACLPPARVSVIPNAVDASQFQPDPRVTWPSDPARDEVVLVVLCRLVYRKGVDLLSLVLPEVCARHDNVRVLVGGDGPKRALLEKVISDHGLGERIRLEGAVPHERARDFMVRGHVFVNASLTEAFCMALVEAAAAGLVVVSTAVGGVPEVLPPDMIVLAEPSAEGLLTAIEAALLRVPHQRPAEQHERVRQMYDWNDVARRTVKVYDAVAASTRDDGLPARLQRYAAAGRWVGALFGAVAVLSHLLMVLMDWWQPRHTIDVAPDWPRQGGGSDGRCDRAEGQANDGSAGGRGDSRGGGERSSEHGEPRVVSGSGSVGRRGGRGGGREETGELRERRGRGMAHEDVGAGPDGEAAAGMAATAAAATAAAARLAGSCKGPAAATTGYPVGGGGGGTGAAGGWAVAEVFADSRACGGDGAGVGADGGGCGGTTVGGTPAVGTSELFEGAAAATGGAPSASAAAEETGPQGEGQGEGQGDAGGAPARLRRRRGKGRRGGGGGGGEG</sequence>
<dbReference type="Pfam" id="PF08288">
    <property type="entry name" value="PIGA"/>
    <property type="match status" value="1"/>
</dbReference>
<evidence type="ECO:0000256" key="2">
    <source>
        <dbReference type="ARBA" id="ARBA00012420"/>
    </source>
</evidence>
<evidence type="ECO:0000256" key="5">
    <source>
        <dbReference type="ARBA" id="ARBA00022679"/>
    </source>
</evidence>
<evidence type="ECO:0000259" key="9">
    <source>
        <dbReference type="Pfam" id="PF08288"/>
    </source>
</evidence>
<dbReference type="AlphaFoldDB" id="A0A9W6BQV2"/>
<feature type="region of interest" description="Disordered" evidence="7">
    <location>
        <begin position="636"/>
        <end position="694"/>
    </location>
</feature>
<keyword evidence="11" id="KW-1185">Reference proteome</keyword>
<feature type="compositionally biased region" description="Gly residues" evidence="7">
    <location>
        <begin position="658"/>
        <end position="670"/>
    </location>
</feature>
<feature type="compositionally biased region" description="Basic and acidic residues" evidence="7">
    <location>
        <begin position="516"/>
        <end position="526"/>
    </location>
</feature>
<dbReference type="SUPFAM" id="SSF53756">
    <property type="entry name" value="UDP-Glycosyltransferase/glycogen phosphorylase"/>
    <property type="match status" value="1"/>
</dbReference>
<accession>A0A9W6BQV2</accession>
<feature type="region of interest" description="Disordered" evidence="7">
    <location>
        <begin position="454"/>
        <end position="544"/>
    </location>
</feature>
<comment type="caution">
    <text evidence="10">The sequence shown here is derived from an EMBL/GenBank/DDBJ whole genome shotgun (WGS) entry which is preliminary data.</text>
</comment>
<evidence type="ECO:0000256" key="7">
    <source>
        <dbReference type="SAM" id="MobiDB-lite"/>
    </source>
</evidence>
<dbReference type="PANTHER" id="PTHR45871:SF1">
    <property type="entry name" value="PHOSPHATIDYLINOSITOL N-ACETYLGLUCOSAMINYLTRANSFERASE SUBUNIT A"/>
    <property type="match status" value="1"/>
</dbReference>